<comment type="caution">
    <text evidence="3">The sequence shown here is derived from an EMBL/GenBank/DDBJ whole genome shotgun (WGS) entry which is preliminary data.</text>
</comment>
<dbReference type="AlphaFoldDB" id="A0AAD3CG32"/>
<protein>
    <submittedName>
        <fullName evidence="3">Uncharacterized protein</fullName>
    </submittedName>
</protein>
<evidence type="ECO:0000313" key="3">
    <source>
        <dbReference type="EMBL" id="GFH43980.1"/>
    </source>
</evidence>
<organism evidence="3 4">
    <name type="scientific">Chaetoceros tenuissimus</name>
    <dbReference type="NCBI Taxonomy" id="426638"/>
    <lineage>
        <taxon>Eukaryota</taxon>
        <taxon>Sar</taxon>
        <taxon>Stramenopiles</taxon>
        <taxon>Ochrophyta</taxon>
        <taxon>Bacillariophyta</taxon>
        <taxon>Coscinodiscophyceae</taxon>
        <taxon>Chaetocerotophycidae</taxon>
        <taxon>Chaetocerotales</taxon>
        <taxon>Chaetocerotaceae</taxon>
        <taxon>Chaetoceros</taxon>
    </lineage>
</organism>
<evidence type="ECO:0000256" key="2">
    <source>
        <dbReference type="SAM" id="Phobius"/>
    </source>
</evidence>
<sequence length="447" mass="51377">MDNHHQDFDSHLEDDLSYVYDLDGDYSRSAYRGGGIDEEEGGETKALLLKIMSDNKKMRNDYEEKLKAQAVKIQQLEEAISKSNILGSSRYNNSDMREKEEEERDIKLQRLEEAISQMSLLQKSSRTTSTKPMESFDDDYRDEVRLDDFQNEDEDEDKMNVKFAEDVFSLMMISPFCSKENEKFIELLMNFTALFIISQIDDVVFKLVRRGFFCGFDLAKAAASIETIVFTEKRERVPFSLSSFCHRSFLLVTINFILIAFIVKISVNQVFRENYYFWLKHPFCTIADIHRIADGICDGGVYNSWRCKYDEGDCDEFNTAYPNCEIQDIYFDYSPVLGDGICESSLYNNYECGYEFGDVGDGICHGGWYNSNQCNSDARDCVSFNIKYPRCAIDAEKKLDPTNPLRVVPIVGDGICSSGLYNNEDCGFVDGDCTQCNASIEDRKWLL</sequence>
<feature type="transmembrane region" description="Helical" evidence="2">
    <location>
        <begin position="248"/>
        <end position="267"/>
    </location>
</feature>
<keyword evidence="2" id="KW-0472">Membrane</keyword>
<evidence type="ECO:0000313" key="4">
    <source>
        <dbReference type="Proteomes" id="UP001054902"/>
    </source>
</evidence>
<keyword evidence="1" id="KW-0175">Coiled coil</keyword>
<feature type="coiled-coil region" evidence="1">
    <location>
        <begin position="59"/>
        <end position="117"/>
    </location>
</feature>
<dbReference type="Gene3D" id="4.10.470.20">
    <property type="match status" value="1"/>
</dbReference>
<keyword evidence="2" id="KW-0812">Transmembrane</keyword>
<gene>
    <name evidence="3" type="ORF">CTEN210_00454</name>
</gene>
<keyword evidence="4" id="KW-1185">Reference proteome</keyword>
<name>A0AAD3CG32_9STRA</name>
<dbReference type="EMBL" id="BLLK01000019">
    <property type="protein sequence ID" value="GFH43980.1"/>
    <property type="molecule type" value="Genomic_DNA"/>
</dbReference>
<keyword evidence="2" id="KW-1133">Transmembrane helix</keyword>
<evidence type="ECO:0000256" key="1">
    <source>
        <dbReference type="SAM" id="Coils"/>
    </source>
</evidence>
<dbReference type="Proteomes" id="UP001054902">
    <property type="component" value="Unassembled WGS sequence"/>
</dbReference>
<reference evidence="3 4" key="1">
    <citation type="journal article" date="2021" name="Sci. Rep.">
        <title>The genome of the diatom Chaetoceros tenuissimus carries an ancient integrated fragment of an extant virus.</title>
        <authorList>
            <person name="Hongo Y."/>
            <person name="Kimura K."/>
            <person name="Takaki Y."/>
            <person name="Yoshida Y."/>
            <person name="Baba S."/>
            <person name="Kobayashi G."/>
            <person name="Nagasaki K."/>
            <person name="Hano T."/>
            <person name="Tomaru Y."/>
        </authorList>
    </citation>
    <scope>NUCLEOTIDE SEQUENCE [LARGE SCALE GENOMIC DNA]</scope>
    <source>
        <strain evidence="3 4">NIES-3715</strain>
    </source>
</reference>
<accession>A0AAD3CG32</accession>
<proteinExistence type="predicted"/>